<keyword evidence="2" id="KW-1185">Reference proteome</keyword>
<accession>A0ACD5UF55</accession>
<protein>
    <submittedName>
        <fullName evidence="1">Uncharacterized protein</fullName>
    </submittedName>
</protein>
<proteinExistence type="predicted"/>
<sequence length="656" mass="71016">MPPDPPMEAVIIPRSAEIVAAEDALRWALVAFVSGQRSNVSLIEAGAAVAAQVPRAEDNFTMHRSWPADFLLVCSSRRVRDDVVAAGVVDGRGFSLRFSPWNRQLQAVRCPLRFRAHLELTGIPAHAWNRSTVVALLGSAAWVERLGASTANREDLGRFQVVAWLDNINRLPREKALLIEEPDDRMEEDEGLVLPGDALVPLDKFMLRYIVKIRLVRAEDMMQEEDGPAPGGGVSDGGADGDGRRGRCGGVGHDGGQPGAGGFFRGPRDTRGGEAPRRRPAGEDWGGSHRVAINAPLDAVPWPEVEDEDHESEDVESFSGGANLERLPGQNASRHPITATAFDQGDEAVGLSPRGMPIGMDVERSGLFFRPAGPTGVPFSQPQLQLCMHEKWALDSNRALVDQDGDVPMQQKSGDMPTSEDARSVALAPSVDCENGLVVPVDSCSMGPAPIPKETRTESVDRSGSFQIESVCQLASPGLISSPDDACWTVSSVQMDSPRSVLDLMDVFSVNLSSADVDFDQRIGPEAMAASASPVAVCSPVAFRGACKQPINTVLSRPVAKRCRNKRKYSGPVRRSGRIRGRFASGTPIREQQRTLITRLGIAREGEVIGDEALDAYLDLFARPLRQQHIDVVLRLFGWMPDALPLFDDAPVECLV</sequence>
<organism evidence="1 2">
    <name type="scientific">Avena sativa</name>
    <name type="common">Oat</name>
    <dbReference type="NCBI Taxonomy" id="4498"/>
    <lineage>
        <taxon>Eukaryota</taxon>
        <taxon>Viridiplantae</taxon>
        <taxon>Streptophyta</taxon>
        <taxon>Embryophyta</taxon>
        <taxon>Tracheophyta</taxon>
        <taxon>Spermatophyta</taxon>
        <taxon>Magnoliopsida</taxon>
        <taxon>Liliopsida</taxon>
        <taxon>Poales</taxon>
        <taxon>Poaceae</taxon>
        <taxon>BOP clade</taxon>
        <taxon>Pooideae</taxon>
        <taxon>Poodae</taxon>
        <taxon>Poeae</taxon>
        <taxon>Poeae Chloroplast Group 1 (Aveneae type)</taxon>
        <taxon>Aveninae</taxon>
        <taxon>Avena</taxon>
    </lineage>
</organism>
<evidence type="ECO:0000313" key="2">
    <source>
        <dbReference type="Proteomes" id="UP001732700"/>
    </source>
</evidence>
<reference evidence="1" key="2">
    <citation type="submission" date="2025-09" db="UniProtKB">
        <authorList>
            <consortium name="EnsemblPlants"/>
        </authorList>
    </citation>
    <scope>IDENTIFICATION</scope>
</reference>
<name>A0ACD5UF55_AVESA</name>
<evidence type="ECO:0000313" key="1">
    <source>
        <dbReference type="EnsemblPlants" id="AVESA.00010b.r2.2AG0243880.1.CDS.1"/>
    </source>
</evidence>
<reference evidence="1" key="1">
    <citation type="submission" date="2021-05" db="EMBL/GenBank/DDBJ databases">
        <authorList>
            <person name="Scholz U."/>
            <person name="Mascher M."/>
            <person name="Fiebig A."/>
        </authorList>
    </citation>
    <scope>NUCLEOTIDE SEQUENCE [LARGE SCALE GENOMIC DNA]</scope>
</reference>
<dbReference type="EnsemblPlants" id="AVESA.00010b.r2.2AG0243880.1">
    <property type="protein sequence ID" value="AVESA.00010b.r2.2AG0243880.1.CDS.1"/>
    <property type="gene ID" value="AVESA.00010b.r2.2AG0243880"/>
</dbReference>
<dbReference type="Proteomes" id="UP001732700">
    <property type="component" value="Chromosome 2A"/>
</dbReference>